<reference evidence="10 11" key="3">
    <citation type="submission" date="2018-08" db="EMBL/GenBank/DDBJ databases">
        <title>A genome reference for cultivated species of the human gut microbiota.</title>
        <authorList>
            <person name="Zou Y."/>
            <person name="Xue W."/>
            <person name="Luo G."/>
        </authorList>
    </citation>
    <scope>NUCLEOTIDE SEQUENCE [LARGE SCALE GENOMIC DNA]</scope>
    <source>
        <strain evidence="6 11">AF24-4</strain>
        <strain evidence="8 12">AM27-11</strain>
        <strain evidence="7 10">AM42-1AC</strain>
    </source>
</reference>
<evidence type="ECO:0000256" key="1">
    <source>
        <dbReference type="ARBA" id="ARBA00023224"/>
    </source>
</evidence>
<keyword evidence="9" id="KW-1185">Reference proteome</keyword>
<keyword evidence="1 2" id="KW-0807">Transducer</keyword>
<dbReference type="SUPFAM" id="SSF58104">
    <property type="entry name" value="Methyl-accepting chemotaxis protein (MCP) signaling domain"/>
    <property type="match status" value="1"/>
</dbReference>
<organism evidence="5 9">
    <name type="scientific">Roseburia inulinivorans</name>
    <dbReference type="NCBI Taxonomy" id="360807"/>
    <lineage>
        <taxon>Bacteria</taxon>
        <taxon>Bacillati</taxon>
        <taxon>Bacillota</taxon>
        <taxon>Clostridia</taxon>
        <taxon>Lachnospirales</taxon>
        <taxon>Lachnospiraceae</taxon>
        <taxon>Roseburia</taxon>
    </lineage>
</organism>
<proteinExistence type="predicted"/>
<evidence type="ECO:0000313" key="7">
    <source>
        <dbReference type="EMBL" id="RHA91185.1"/>
    </source>
</evidence>
<dbReference type="Pfam" id="PF00015">
    <property type="entry name" value="MCPsignal"/>
    <property type="match status" value="1"/>
</dbReference>
<feature type="transmembrane region" description="Helical" evidence="3">
    <location>
        <begin position="39"/>
        <end position="64"/>
    </location>
</feature>
<reference evidence="9" key="1">
    <citation type="submission" date="2015-05" db="EMBL/GenBank/DDBJ databases">
        <authorList>
            <consortium name="Pathogen Informatics"/>
        </authorList>
    </citation>
    <scope>NUCLEOTIDE SEQUENCE [LARGE SCALE GENOMIC DNA]</scope>
    <source>
        <strain evidence="9">L1-83</strain>
    </source>
</reference>
<keyword evidence="3" id="KW-0812">Transmembrane</keyword>
<evidence type="ECO:0000256" key="3">
    <source>
        <dbReference type="SAM" id="Phobius"/>
    </source>
</evidence>
<gene>
    <name evidence="8" type="ORF">DW707_03565</name>
    <name evidence="7" type="ORF">DW914_02155</name>
    <name evidence="6" type="ORF">DWY29_11990</name>
    <name evidence="5" type="ORF">RIL183_08471</name>
</gene>
<protein>
    <submittedName>
        <fullName evidence="6">Chemotaxis protein</fullName>
    </submittedName>
    <submittedName>
        <fullName evidence="5">Methyl-accepting chemotaxis sensory transducer</fullName>
    </submittedName>
</protein>
<dbReference type="AlphaFoldDB" id="A0A0M6WZQ1"/>
<evidence type="ECO:0000313" key="5">
    <source>
        <dbReference type="EMBL" id="CRL43150.1"/>
    </source>
</evidence>
<dbReference type="GO" id="GO:0007165">
    <property type="term" value="P:signal transduction"/>
    <property type="evidence" value="ECO:0007669"/>
    <property type="project" value="UniProtKB-KW"/>
</dbReference>
<dbReference type="Gene3D" id="1.10.287.950">
    <property type="entry name" value="Methyl-accepting chemotaxis protein"/>
    <property type="match status" value="1"/>
</dbReference>
<dbReference type="EMBL" id="CVRS01000117">
    <property type="protein sequence ID" value="CRL43150.1"/>
    <property type="molecule type" value="Genomic_DNA"/>
</dbReference>
<evidence type="ECO:0000313" key="10">
    <source>
        <dbReference type="Proteomes" id="UP000283492"/>
    </source>
</evidence>
<name>A0A0M6WZQ1_9FIRM</name>
<dbReference type="PROSITE" id="PS50111">
    <property type="entry name" value="CHEMOTAXIS_TRANSDUC_2"/>
    <property type="match status" value="1"/>
</dbReference>
<feature type="transmembrane region" description="Helical" evidence="3">
    <location>
        <begin position="13"/>
        <end position="32"/>
    </location>
</feature>
<evidence type="ECO:0000313" key="8">
    <source>
        <dbReference type="EMBL" id="RHE99757.1"/>
    </source>
</evidence>
<dbReference type="PANTHER" id="PTHR32089">
    <property type="entry name" value="METHYL-ACCEPTING CHEMOTAXIS PROTEIN MCPB"/>
    <property type="match status" value="1"/>
</dbReference>
<dbReference type="EMBL" id="QSFX01000002">
    <property type="protein sequence ID" value="RHA91185.1"/>
    <property type="molecule type" value="Genomic_DNA"/>
</dbReference>
<accession>A0A0M6WZQ1</accession>
<dbReference type="STRING" id="360807.ERS852392_02969"/>
<evidence type="ECO:0000313" key="6">
    <source>
        <dbReference type="EMBL" id="RGR66854.1"/>
    </source>
</evidence>
<dbReference type="EMBL" id="QSKW01000003">
    <property type="protein sequence ID" value="RHE99757.1"/>
    <property type="molecule type" value="Genomic_DNA"/>
</dbReference>
<dbReference type="EMBL" id="QRUN01000018">
    <property type="protein sequence ID" value="RGR66854.1"/>
    <property type="molecule type" value="Genomic_DNA"/>
</dbReference>
<dbReference type="Proteomes" id="UP000049828">
    <property type="component" value="Unassembled WGS sequence"/>
</dbReference>
<dbReference type="InterPro" id="IPR004089">
    <property type="entry name" value="MCPsignal_dom"/>
</dbReference>
<dbReference type="Proteomes" id="UP000285820">
    <property type="component" value="Unassembled WGS sequence"/>
</dbReference>
<dbReference type="OrthoDB" id="5449717at2"/>
<keyword evidence="3" id="KW-1133">Transmembrane helix</keyword>
<dbReference type="RefSeq" id="WP_055040470.1">
    <property type="nucleotide sequence ID" value="NZ_CABJFX010000002.1"/>
</dbReference>
<evidence type="ECO:0000256" key="2">
    <source>
        <dbReference type="PROSITE-ProRule" id="PRU00284"/>
    </source>
</evidence>
<dbReference type="PANTHER" id="PTHR32089:SF112">
    <property type="entry name" value="LYSOZYME-LIKE PROTEIN-RELATED"/>
    <property type="match status" value="1"/>
</dbReference>
<dbReference type="GO" id="GO:0016020">
    <property type="term" value="C:membrane"/>
    <property type="evidence" value="ECO:0007669"/>
    <property type="project" value="InterPro"/>
</dbReference>
<dbReference type="Proteomes" id="UP000283492">
    <property type="component" value="Unassembled WGS sequence"/>
</dbReference>
<evidence type="ECO:0000313" key="9">
    <source>
        <dbReference type="Proteomes" id="UP000049828"/>
    </source>
</evidence>
<feature type="domain" description="Methyl-accepting transducer" evidence="4">
    <location>
        <begin position="140"/>
        <end position="376"/>
    </location>
</feature>
<evidence type="ECO:0000313" key="12">
    <source>
        <dbReference type="Proteomes" id="UP000286271"/>
    </source>
</evidence>
<evidence type="ECO:0000313" key="11">
    <source>
        <dbReference type="Proteomes" id="UP000285820"/>
    </source>
</evidence>
<keyword evidence="3" id="KW-0472">Membrane</keyword>
<sequence length="434" mass="47545">MEQDNSKVAWGKALKPIFALLLVIVLWQVLVLEMLKNGIISTLIAVVLVSAVSVVIFGIVFWVVKSLLNQFLTIAQGKTEDEQEQTKIGEKAKKLMEREDDIGLMMRSVHDSISSFATVISGIKTATEELKSVSDDFNNIFHDMEDSLKITQDSTHTIADNTVTQAAQTADMKEKIDAIGDLIAMISENVDALNASADKMQECNESAENIMGELIDISKKNGEAIENVREQSKLTNDSAQQIQTVTDIIADISNQTNLLALNASIEAARAGEHGRGFAVVAEQIRTLADQSRESTERINQLVADLMDKANVSVEITEKVSEAVSLQNEKIDQTKEIFTILNGEIGQVGSAIEGISSEVEELKNHSDNIETETVSLKEFAAQNAESAQITIEHMNELDSTVSKCNAATERVVGVSDKLIGYVHETEDRKKILPIK</sequence>
<reference evidence="5" key="2">
    <citation type="submission" date="2015-05" db="EMBL/GenBank/DDBJ databases">
        <authorList>
            <person name="Wang D.B."/>
            <person name="Wang M."/>
        </authorList>
    </citation>
    <scope>NUCLEOTIDE SEQUENCE [LARGE SCALE GENOMIC DNA]</scope>
    <source>
        <strain evidence="5">L1-83</strain>
    </source>
</reference>
<dbReference type="Proteomes" id="UP000286271">
    <property type="component" value="Unassembled WGS sequence"/>
</dbReference>
<evidence type="ECO:0000259" key="4">
    <source>
        <dbReference type="PROSITE" id="PS50111"/>
    </source>
</evidence>
<dbReference type="SMART" id="SM00283">
    <property type="entry name" value="MA"/>
    <property type="match status" value="1"/>
</dbReference>